<dbReference type="AlphaFoldDB" id="A0A0L8GWM3"/>
<sequence>MITTTATILTILTIAITRGRDETSKRLFPPHLYILFLFYFIFPRGYHCSAMD</sequence>
<organism evidence="2">
    <name type="scientific">Octopus bimaculoides</name>
    <name type="common">California two-spotted octopus</name>
    <dbReference type="NCBI Taxonomy" id="37653"/>
    <lineage>
        <taxon>Eukaryota</taxon>
        <taxon>Metazoa</taxon>
        <taxon>Spiralia</taxon>
        <taxon>Lophotrochozoa</taxon>
        <taxon>Mollusca</taxon>
        <taxon>Cephalopoda</taxon>
        <taxon>Coleoidea</taxon>
        <taxon>Octopodiformes</taxon>
        <taxon>Octopoda</taxon>
        <taxon>Incirrata</taxon>
        <taxon>Octopodidae</taxon>
        <taxon>Octopus</taxon>
    </lineage>
</organism>
<keyword evidence="1" id="KW-0812">Transmembrane</keyword>
<feature type="transmembrane region" description="Helical" evidence="1">
    <location>
        <begin position="29"/>
        <end position="46"/>
    </location>
</feature>
<accession>A0A0L8GWM3</accession>
<reference evidence="2" key="1">
    <citation type="submission" date="2015-07" db="EMBL/GenBank/DDBJ databases">
        <title>MeaNS - Measles Nucleotide Surveillance Program.</title>
        <authorList>
            <person name="Tran T."/>
            <person name="Druce J."/>
        </authorList>
    </citation>
    <scope>NUCLEOTIDE SEQUENCE</scope>
    <source>
        <strain evidence="2">UCB-OBI-ISO-001</strain>
        <tissue evidence="2">Gonad</tissue>
    </source>
</reference>
<gene>
    <name evidence="2" type="ORF">OCBIM_22027098mg</name>
</gene>
<name>A0A0L8GWM3_OCTBM</name>
<evidence type="ECO:0000313" key="2">
    <source>
        <dbReference type="EMBL" id="KOF81010.1"/>
    </source>
</evidence>
<dbReference type="EMBL" id="KQ420181">
    <property type="protein sequence ID" value="KOF81010.1"/>
    <property type="molecule type" value="Genomic_DNA"/>
</dbReference>
<evidence type="ECO:0000256" key="1">
    <source>
        <dbReference type="SAM" id="Phobius"/>
    </source>
</evidence>
<protein>
    <submittedName>
        <fullName evidence="2">Uncharacterized protein</fullName>
    </submittedName>
</protein>
<keyword evidence="1" id="KW-0472">Membrane</keyword>
<keyword evidence="1" id="KW-1133">Transmembrane helix</keyword>
<proteinExistence type="predicted"/>